<keyword evidence="5" id="KW-1185">Reference proteome</keyword>
<evidence type="ECO:0000256" key="2">
    <source>
        <dbReference type="ARBA" id="ARBA00022676"/>
    </source>
</evidence>
<evidence type="ECO:0000313" key="4">
    <source>
        <dbReference type="EMBL" id="KAF3328153.1"/>
    </source>
</evidence>
<accession>A0A833VLX0</accession>
<reference evidence="4" key="1">
    <citation type="submission" date="2020-01" db="EMBL/GenBank/DDBJ databases">
        <title>Genome sequence of Kobresia littledalei, the first chromosome-level genome in the family Cyperaceae.</title>
        <authorList>
            <person name="Qu G."/>
        </authorList>
    </citation>
    <scope>NUCLEOTIDE SEQUENCE</scope>
    <source>
        <strain evidence="4">C.B.Clarke</strain>
        <tissue evidence="4">Leaf</tissue>
    </source>
</reference>
<dbReference type="OrthoDB" id="5835829at2759"/>
<dbReference type="Gene3D" id="3.40.50.2000">
    <property type="entry name" value="Glycogen Phosphorylase B"/>
    <property type="match status" value="2"/>
</dbReference>
<dbReference type="Proteomes" id="UP000623129">
    <property type="component" value="Unassembled WGS sequence"/>
</dbReference>
<organism evidence="4 5">
    <name type="scientific">Carex littledalei</name>
    <dbReference type="NCBI Taxonomy" id="544730"/>
    <lineage>
        <taxon>Eukaryota</taxon>
        <taxon>Viridiplantae</taxon>
        <taxon>Streptophyta</taxon>
        <taxon>Embryophyta</taxon>
        <taxon>Tracheophyta</taxon>
        <taxon>Spermatophyta</taxon>
        <taxon>Magnoliopsida</taxon>
        <taxon>Liliopsida</taxon>
        <taxon>Poales</taxon>
        <taxon>Cyperaceae</taxon>
        <taxon>Cyperoideae</taxon>
        <taxon>Cariceae</taxon>
        <taxon>Carex</taxon>
        <taxon>Carex subgen. Euthyceras</taxon>
    </lineage>
</organism>
<dbReference type="InterPro" id="IPR002213">
    <property type="entry name" value="UDP_glucos_trans"/>
</dbReference>
<dbReference type="AlphaFoldDB" id="A0A833VLX0"/>
<dbReference type="GO" id="GO:0035251">
    <property type="term" value="F:UDP-glucosyltransferase activity"/>
    <property type="evidence" value="ECO:0007669"/>
    <property type="project" value="TreeGrafter"/>
</dbReference>
<comment type="similarity">
    <text evidence="1">Belongs to the UDP-glycosyltransferase family.</text>
</comment>
<dbReference type="PANTHER" id="PTHR48047">
    <property type="entry name" value="GLYCOSYLTRANSFERASE"/>
    <property type="match status" value="1"/>
</dbReference>
<dbReference type="EMBL" id="SWLB01000016">
    <property type="protein sequence ID" value="KAF3328153.1"/>
    <property type="molecule type" value="Genomic_DNA"/>
</dbReference>
<dbReference type="CDD" id="cd03784">
    <property type="entry name" value="GT1_Gtf-like"/>
    <property type="match status" value="1"/>
</dbReference>
<evidence type="ECO:0000256" key="1">
    <source>
        <dbReference type="ARBA" id="ARBA00009995"/>
    </source>
</evidence>
<protein>
    <submittedName>
        <fullName evidence="4">UDP-glycosyltransferase 92A1-like protein</fullName>
    </submittedName>
</protein>
<dbReference type="PANTHER" id="PTHR48047:SF61">
    <property type="entry name" value="OS04G0273600 PROTEIN"/>
    <property type="match status" value="1"/>
</dbReference>
<dbReference type="FunFam" id="3.40.50.2000:FF:000103">
    <property type="entry name" value="Glycosyltransferase"/>
    <property type="match status" value="1"/>
</dbReference>
<proteinExistence type="inferred from homology"/>
<dbReference type="SUPFAM" id="SSF53756">
    <property type="entry name" value="UDP-Glycosyltransferase/glycogen phosphorylase"/>
    <property type="match status" value="1"/>
</dbReference>
<gene>
    <name evidence="4" type="ORF">FCM35_KLT06759</name>
</gene>
<evidence type="ECO:0000313" key="5">
    <source>
        <dbReference type="Proteomes" id="UP000623129"/>
    </source>
</evidence>
<keyword evidence="3 4" id="KW-0808">Transferase</keyword>
<name>A0A833VLX0_9POAL</name>
<dbReference type="Pfam" id="PF00201">
    <property type="entry name" value="UDPGT"/>
    <property type="match status" value="1"/>
</dbReference>
<comment type="caution">
    <text evidence="4">The sequence shown here is derived from an EMBL/GenBank/DDBJ whole genome shotgun (WGS) entry which is preliminary data.</text>
</comment>
<sequence length="471" mass="52470">MEQQQHFILFPFLAQGHTFPFLNLAKQLEQHTRKHDNNTIITLVSTPLNVAKLRNSISETSCIKLAEIPFSATSHGIQAGIESTESISLNQFDAFFEATETSLQPPFEDLIASLINQGQTKICIIADYFLGWTVEVAEKYNISHAVFATGGPYGMAVMFSLAVNPPPPSFYLRASPNEMTTLVDYPEVQVPYSDVVNIIAPLDRPINAFVRRQLLCSFRSHAVLLNSSEELDKQGIRLLRSYPSLPLYTIGPLVRERSLCSLTDNNSEEEQCINFLDSKRPNSVLYISFGSQNTIHALQMIELAKGLAASGRPFLWVIRPPSEFEDEFEGEFREEWLPKGFKANISQKAQGILLHNHCGWNSVLESLYEGVPIIGWPLSADQLYTSSMLQDMGAAIEIARGRYFGGLEKGWQGVKDAVEAILDEEKGCGSKMREKVGEIRDVIRAAVRDDTGFVGSSCKAMESFLQAIFDG</sequence>
<evidence type="ECO:0000256" key="3">
    <source>
        <dbReference type="ARBA" id="ARBA00022679"/>
    </source>
</evidence>
<keyword evidence="2" id="KW-0328">Glycosyltransferase</keyword>